<dbReference type="PANTHER" id="PTHR46338:SF1">
    <property type="entry name" value="TRANSCRIPTION INITIATION FACTOR TFIID SUBUNIT 8"/>
    <property type="match status" value="1"/>
</dbReference>
<evidence type="ECO:0000256" key="6">
    <source>
        <dbReference type="ARBA" id="ARBA00023242"/>
    </source>
</evidence>
<keyword evidence="5" id="KW-0804">Transcription</keyword>
<reference evidence="9" key="1">
    <citation type="submission" date="2022-05" db="EMBL/GenBank/DDBJ databases">
        <title>The Musa troglodytarum L. genome provides insights into the mechanism of non-climacteric behaviour and enrichment of carotenoids.</title>
        <authorList>
            <person name="Wang J."/>
        </authorList>
    </citation>
    <scope>NUCLEOTIDE SEQUENCE</scope>
    <source>
        <tissue evidence="9">Leaf</tissue>
    </source>
</reference>
<keyword evidence="4" id="KW-0805">Transcription regulation</keyword>
<evidence type="ECO:0000313" key="9">
    <source>
        <dbReference type="EMBL" id="URE36783.1"/>
    </source>
</evidence>
<dbReference type="InterPro" id="IPR009072">
    <property type="entry name" value="Histone-fold"/>
</dbReference>
<dbReference type="InterPro" id="IPR006565">
    <property type="entry name" value="BTP"/>
</dbReference>
<keyword evidence="6" id="KW-0539">Nucleus</keyword>
<evidence type="ECO:0000256" key="5">
    <source>
        <dbReference type="ARBA" id="ARBA00023163"/>
    </source>
</evidence>
<dbReference type="InterPro" id="IPR019473">
    <property type="entry name" value="TFIID_su8_C"/>
</dbReference>
<name>A0A9E7HWE6_9LILI</name>
<evidence type="ECO:0000256" key="3">
    <source>
        <dbReference type="ARBA" id="ARBA00017307"/>
    </source>
</evidence>
<dbReference type="OrthoDB" id="436852at2759"/>
<dbReference type="Gene3D" id="1.10.20.10">
    <property type="entry name" value="Histone, subunit A"/>
    <property type="match status" value="1"/>
</dbReference>
<dbReference type="PANTHER" id="PTHR46338">
    <property type="entry name" value="TRANSCRIPTION INITIATION FACTOR TFIID SUBUNIT 8"/>
    <property type="match status" value="1"/>
</dbReference>
<comment type="subcellular location">
    <subcellularLocation>
        <location evidence="1">Nucleus</location>
    </subcellularLocation>
</comment>
<dbReference type="CDD" id="cd08049">
    <property type="entry name" value="TAF8"/>
    <property type="match status" value="1"/>
</dbReference>
<dbReference type="Pfam" id="PF07524">
    <property type="entry name" value="Bromo_TP"/>
    <property type="match status" value="1"/>
</dbReference>
<dbReference type="EMBL" id="CP097510">
    <property type="protein sequence ID" value="URE36783.1"/>
    <property type="molecule type" value="Genomic_DNA"/>
</dbReference>
<dbReference type="InterPro" id="IPR037818">
    <property type="entry name" value="TAF8"/>
</dbReference>
<feature type="region of interest" description="Disordered" evidence="7">
    <location>
        <begin position="1"/>
        <end position="25"/>
    </location>
</feature>
<accession>A0A9E7HWE6</accession>
<evidence type="ECO:0000259" key="8">
    <source>
        <dbReference type="SMART" id="SM00576"/>
    </source>
</evidence>
<evidence type="ECO:0000256" key="1">
    <source>
        <dbReference type="ARBA" id="ARBA00004123"/>
    </source>
</evidence>
<dbReference type="SMART" id="SM00576">
    <property type="entry name" value="BTP"/>
    <property type="match status" value="1"/>
</dbReference>
<dbReference type="AlphaFoldDB" id="A0A9E7HWE6"/>
<comment type="similarity">
    <text evidence="2">Belongs to the TAF8 family.</text>
</comment>
<dbReference type="GO" id="GO:0005669">
    <property type="term" value="C:transcription factor TFIID complex"/>
    <property type="evidence" value="ECO:0007669"/>
    <property type="project" value="InterPro"/>
</dbReference>
<sequence length="372" mass="41374">MSDGGRESGRNQRTTSKKSRLSSRGDEFSHAVTKIAVGQICESVGFHGSNRTAINAMADVMVRYICDLGKSANFYANLAGRTSCNVFDIIQGLEDLSSSRGFSGASDVHRCLVGSGVVREITQFITTEEVPFAQPISRYPVRRTPKPTPSFALVGQTSSGKHIPDWVPRLPDPRTYVRMEEEWNKGATDTPMDKVEETRQRTKAESSLWSLQQRLAYDRTTGFQPTNDASYGKERQMVVSNPFLSPPLPFGEKEVSVIANPWKRDADAGNGLYVLETSVPATESIKIGPVAFETNEKKVLPGNRPIVHFKLKVDKKSIAASFSSDALDAKNDSWPLRHDEKDDKKRRAEIILKEAMEKPHDLAQLVLEGWKM</sequence>
<proteinExistence type="inferred from homology"/>
<feature type="domain" description="Bromodomain associated" evidence="8">
    <location>
        <begin position="26"/>
        <end position="102"/>
    </location>
</feature>
<dbReference type="GO" id="GO:0046982">
    <property type="term" value="F:protein heterodimerization activity"/>
    <property type="evidence" value="ECO:0007669"/>
    <property type="project" value="InterPro"/>
</dbReference>
<gene>
    <name evidence="9" type="ORF">MUK42_33154</name>
</gene>
<dbReference type="SUPFAM" id="SSF47113">
    <property type="entry name" value="Histone-fold"/>
    <property type="match status" value="1"/>
</dbReference>
<keyword evidence="10" id="KW-1185">Reference proteome</keyword>
<evidence type="ECO:0000256" key="7">
    <source>
        <dbReference type="SAM" id="MobiDB-lite"/>
    </source>
</evidence>
<evidence type="ECO:0000313" key="10">
    <source>
        <dbReference type="Proteomes" id="UP001055439"/>
    </source>
</evidence>
<dbReference type="Pfam" id="PF10406">
    <property type="entry name" value="TAF8_C"/>
    <property type="match status" value="1"/>
</dbReference>
<evidence type="ECO:0000256" key="2">
    <source>
        <dbReference type="ARBA" id="ARBA00008767"/>
    </source>
</evidence>
<organism evidence="9 10">
    <name type="scientific">Musa troglodytarum</name>
    <name type="common">fe'i banana</name>
    <dbReference type="NCBI Taxonomy" id="320322"/>
    <lineage>
        <taxon>Eukaryota</taxon>
        <taxon>Viridiplantae</taxon>
        <taxon>Streptophyta</taxon>
        <taxon>Embryophyta</taxon>
        <taxon>Tracheophyta</taxon>
        <taxon>Spermatophyta</taxon>
        <taxon>Magnoliopsida</taxon>
        <taxon>Liliopsida</taxon>
        <taxon>Zingiberales</taxon>
        <taxon>Musaceae</taxon>
        <taxon>Musa</taxon>
    </lineage>
</organism>
<feature type="compositionally biased region" description="Basic and acidic residues" evidence="7">
    <location>
        <begin position="1"/>
        <end position="10"/>
    </location>
</feature>
<evidence type="ECO:0000256" key="4">
    <source>
        <dbReference type="ARBA" id="ARBA00023015"/>
    </source>
</evidence>
<protein>
    <recommendedName>
        <fullName evidence="3">Transcription initiation factor TFIID subunit 8</fullName>
    </recommendedName>
</protein>
<dbReference type="Proteomes" id="UP001055439">
    <property type="component" value="Chromosome 8"/>
</dbReference>